<evidence type="ECO:0000313" key="2">
    <source>
        <dbReference type="EnsemblPlants" id="PNT71181"/>
    </source>
</evidence>
<dbReference type="Proteomes" id="UP000008810">
    <property type="component" value="Chromosome 2"/>
</dbReference>
<protein>
    <submittedName>
        <fullName evidence="1 2">Uncharacterized protein</fullName>
    </submittedName>
</protein>
<accession>A0A2K2DA66</accession>
<gene>
    <name evidence="1" type="ORF">BRADI_2g24181v3</name>
</gene>
<dbReference type="AlphaFoldDB" id="A0A2K2DA66"/>
<reference evidence="1" key="2">
    <citation type="submission" date="2017-06" db="EMBL/GenBank/DDBJ databases">
        <title>WGS assembly of Brachypodium distachyon.</title>
        <authorList>
            <consortium name="The International Brachypodium Initiative"/>
            <person name="Lucas S."/>
            <person name="Harmon-Smith M."/>
            <person name="Lail K."/>
            <person name="Tice H."/>
            <person name="Grimwood J."/>
            <person name="Bruce D."/>
            <person name="Barry K."/>
            <person name="Shu S."/>
            <person name="Lindquist E."/>
            <person name="Wang M."/>
            <person name="Pitluck S."/>
            <person name="Vogel J.P."/>
            <person name="Garvin D.F."/>
            <person name="Mockler T.C."/>
            <person name="Schmutz J."/>
            <person name="Rokhsar D."/>
            <person name="Bevan M.W."/>
        </authorList>
    </citation>
    <scope>NUCLEOTIDE SEQUENCE</scope>
    <source>
        <strain evidence="1">Bd21</strain>
    </source>
</reference>
<reference evidence="1 2" key="1">
    <citation type="journal article" date="2010" name="Nature">
        <title>Genome sequencing and analysis of the model grass Brachypodium distachyon.</title>
        <authorList>
            <consortium name="International Brachypodium Initiative"/>
        </authorList>
    </citation>
    <scope>NUCLEOTIDE SEQUENCE [LARGE SCALE GENOMIC DNA]</scope>
    <source>
        <strain evidence="1 2">Bd21</strain>
    </source>
</reference>
<evidence type="ECO:0000313" key="1">
    <source>
        <dbReference type="EMBL" id="PNT71181.1"/>
    </source>
</evidence>
<reference evidence="2" key="3">
    <citation type="submission" date="2018-08" db="UniProtKB">
        <authorList>
            <consortium name="EnsemblPlants"/>
        </authorList>
    </citation>
    <scope>IDENTIFICATION</scope>
    <source>
        <strain evidence="2">cv. Bd21</strain>
    </source>
</reference>
<proteinExistence type="predicted"/>
<evidence type="ECO:0000313" key="3">
    <source>
        <dbReference type="Proteomes" id="UP000008810"/>
    </source>
</evidence>
<keyword evidence="3" id="KW-1185">Reference proteome</keyword>
<organism evidence="1">
    <name type="scientific">Brachypodium distachyon</name>
    <name type="common">Purple false brome</name>
    <name type="synonym">Trachynia distachya</name>
    <dbReference type="NCBI Taxonomy" id="15368"/>
    <lineage>
        <taxon>Eukaryota</taxon>
        <taxon>Viridiplantae</taxon>
        <taxon>Streptophyta</taxon>
        <taxon>Embryophyta</taxon>
        <taxon>Tracheophyta</taxon>
        <taxon>Spermatophyta</taxon>
        <taxon>Magnoliopsida</taxon>
        <taxon>Liliopsida</taxon>
        <taxon>Poales</taxon>
        <taxon>Poaceae</taxon>
        <taxon>BOP clade</taxon>
        <taxon>Pooideae</taxon>
        <taxon>Stipodae</taxon>
        <taxon>Brachypodieae</taxon>
        <taxon>Brachypodium</taxon>
    </lineage>
</organism>
<dbReference type="EMBL" id="CM000881">
    <property type="protein sequence ID" value="PNT71181.1"/>
    <property type="molecule type" value="Genomic_DNA"/>
</dbReference>
<dbReference type="Gramene" id="PNT71181">
    <property type="protein sequence ID" value="PNT71181"/>
    <property type="gene ID" value="BRADI_2g24181v3"/>
</dbReference>
<name>A0A2K2DA66_BRADI</name>
<dbReference type="EnsemblPlants" id="PNT71181">
    <property type="protein sequence ID" value="PNT71181"/>
    <property type="gene ID" value="BRADI_2g24181v3"/>
</dbReference>
<dbReference type="InParanoid" id="A0A2K2DA66"/>
<sequence length="82" mass="9080">MAMGQYRRQCFFQLVAMEAFRGSFVLPRGVVPGDGKVIAGWGRRTRLHSPIHVPSLFCKVQGPVCNFRSLLGLVVSCVTTIK</sequence>